<reference evidence="1 2" key="1">
    <citation type="submission" date="2015-01" db="EMBL/GenBank/DDBJ databases">
        <title>Evolution of Trichinella species and genotypes.</title>
        <authorList>
            <person name="Korhonen P.K."/>
            <person name="Edoardo P."/>
            <person name="Giuseppe L.R."/>
            <person name="Gasser R.B."/>
        </authorList>
    </citation>
    <scope>NUCLEOTIDE SEQUENCE [LARGE SCALE GENOMIC DNA]</scope>
    <source>
        <strain evidence="1">ISS120</strain>
    </source>
</reference>
<dbReference type="AlphaFoldDB" id="A0A0V0YW80"/>
<organism evidence="1 2">
    <name type="scientific">Trichinella britovi</name>
    <name type="common">Parasitic roundworm</name>
    <dbReference type="NCBI Taxonomy" id="45882"/>
    <lineage>
        <taxon>Eukaryota</taxon>
        <taxon>Metazoa</taxon>
        <taxon>Ecdysozoa</taxon>
        <taxon>Nematoda</taxon>
        <taxon>Enoplea</taxon>
        <taxon>Dorylaimia</taxon>
        <taxon>Trichinellida</taxon>
        <taxon>Trichinellidae</taxon>
        <taxon>Trichinella</taxon>
    </lineage>
</organism>
<dbReference type="Proteomes" id="UP000054653">
    <property type="component" value="Unassembled WGS sequence"/>
</dbReference>
<comment type="caution">
    <text evidence="1">The sequence shown here is derived from an EMBL/GenBank/DDBJ whole genome shotgun (WGS) entry which is preliminary data.</text>
</comment>
<protein>
    <submittedName>
        <fullName evidence="1">Uncharacterized protein</fullName>
    </submittedName>
</protein>
<accession>A0A0V0YW80</accession>
<evidence type="ECO:0000313" key="2">
    <source>
        <dbReference type="Proteomes" id="UP000054653"/>
    </source>
</evidence>
<evidence type="ECO:0000313" key="1">
    <source>
        <dbReference type="EMBL" id="KRY04564.1"/>
    </source>
</evidence>
<sequence>MQQTIRYKEKFAYFHFKDCLLAAYTHTTAVDKCNQFSKRSKNLIYAYFETLF</sequence>
<gene>
    <name evidence="1" type="ORF">T03_7269</name>
</gene>
<proteinExistence type="predicted"/>
<name>A0A0V0YW80_TRIBR</name>
<keyword evidence="2" id="KW-1185">Reference proteome</keyword>
<dbReference type="EMBL" id="JYDI01005567">
    <property type="protein sequence ID" value="KRY04564.1"/>
    <property type="molecule type" value="Genomic_DNA"/>
</dbReference>